<proteinExistence type="predicted"/>
<organism evidence="1 2">
    <name type="scientific">Nitrobacter winogradskyi</name>
    <name type="common">Nitrobacter agilis</name>
    <dbReference type="NCBI Taxonomy" id="913"/>
    <lineage>
        <taxon>Bacteria</taxon>
        <taxon>Pseudomonadati</taxon>
        <taxon>Pseudomonadota</taxon>
        <taxon>Alphaproteobacteria</taxon>
        <taxon>Hyphomicrobiales</taxon>
        <taxon>Nitrobacteraceae</taxon>
        <taxon>Nitrobacter</taxon>
    </lineage>
</organism>
<comment type="caution">
    <text evidence="1">The sequence shown here is derived from an EMBL/GenBank/DDBJ whole genome shotgun (WGS) entry which is preliminary data.</text>
</comment>
<evidence type="ECO:0000313" key="1">
    <source>
        <dbReference type="EMBL" id="MCP1999486.1"/>
    </source>
</evidence>
<dbReference type="EC" id="2.5.1.3" evidence="1"/>
<sequence>MKTLKRFRLDMPPKAAPSRPAPRLYLATPVIDDPSHAAAQLPALLATADVAAVLVRLSPSDPRTMISRIKALAPSIQNSGAALLLDGHADLIARAGADGAHLTGIEALQETLPALKPDRIAGVGGLSTRHDSMIAGEAGADYVLFGEPDKTGDRPSAEAIAERLAWWADLFEPPCVAHATNSDEARLFAASGADFVLIGDIVWNDDPRGAAAALTDIATAIAQGYGSQGVAGRPDPPYGVRGAG</sequence>
<accession>A0ACC6AIH4</accession>
<keyword evidence="2" id="KW-1185">Reference proteome</keyword>
<gene>
    <name evidence="1" type="ORF">J2S34_001934</name>
</gene>
<protein>
    <submittedName>
        <fullName evidence="1">Thiamine-phosphate pyrophosphorylase</fullName>
        <ecNumber evidence="1">2.5.1.3</ecNumber>
    </submittedName>
</protein>
<keyword evidence="1" id="KW-0808">Transferase</keyword>
<dbReference type="EMBL" id="JALJZS010000002">
    <property type="protein sequence ID" value="MCP1999486.1"/>
    <property type="molecule type" value="Genomic_DNA"/>
</dbReference>
<name>A0ACC6AIH4_NITWI</name>
<dbReference type="Proteomes" id="UP001205486">
    <property type="component" value="Unassembled WGS sequence"/>
</dbReference>
<evidence type="ECO:0000313" key="2">
    <source>
        <dbReference type="Proteomes" id="UP001205486"/>
    </source>
</evidence>
<reference evidence="1" key="1">
    <citation type="submission" date="2022-03" db="EMBL/GenBank/DDBJ databases">
        <title>Interactions between chemoautotrophic and heterotrophic bacteria.</title>
        <authorList>
            <person name="Santoro A."/>
        </authorList>
    </citation>
    <scope>NUCLEOTIDE SEQUENCE</scope>
    <source>
        <strain evidence="1">Nb-106</strain>
    </source>
</reference>